<evidence type="ECO:0000313" key="2">
    <source>
        <dbReference type="EMBL" id="EER75655.1"/>
    </source>
</evidence>
<feature type="region of interest" description="Disordered" evidence="1">
    <location>
        <begin position="105"/>
        <end position="126"/>
    </location>
</feature>
<dbReference type="EMBL" id="ACKU01000004">
    <property type="protein sequence ID" value="EER75655.1"/>
    <property type="molecule type" value="Genomic_DNA"/>
</dbReference>
<dbReference type="HOGENOM" id="CLU_1980715_0_0_9"/>
<name>C5R871_WEIPA</name>
<proteinExistence type="predicted"/>
<dbReference type="Proteomes" id="UP000004528">
    <property type="component" value="Unassembled WGS sequence"/>
</dbReference>
<comment type="caution">
    <text evidence="2">The sequence shown here is derived from an EMBL/GenBank/DDBJ whole genome shotgun (WGS) entry which is preliminary data.</text>
</comment>
<dbReference type="AlphaFoldDB" id="C5R871"/>
<dbReference type="RefSeq" id="WP_002829091.1">
    <property type="nucleotide sequence ID" value="NZ_GG697136.1"/>
</dbReference>
<accession>C5R871</accession>
<evidence type="ECO:0000313" key="3">
    <source>
        <dbReference type="Proteomes" id="UP000004528"/>
    </source>
</evidence>
<protein>
    <submittedName>
        <fullName evidence="2">Uncharacterized protein</fullName>
    </submittedName>
</protein>
<dbReference type="STRING" id="585506.HMPREF0877_0166"/>
<evidence type="ECO:0000256" key="1">
    <source>
        <dbReference type="SAM" id="MobiDB-lite"/>
    </source>
</evidence>
<reference evidence="2 3" key="1">
    <citation type="submission" date="2009-04" db="EMBL/GenBank/DDBJ databases">
        <authorList>
            <person name="Qin X."/>
            <person name="Bachman B."/>
            <person name="Battles P."/>
            <person name="Bell A."/>
            <person name="Bess C."/>
            <person name="Bickham C."/>
            <person name="Chaboub L."/>
            <person name="Chen D."/>
            <person name="Coyle M."/>
            <person name="Deiros D.R."/>
            <person name="Dinh H."/>
            <person name="Forbes L."/>
            <person name="Fowler G."/>
            <person name="Francisco L."/>
            <person name="Fu Q."/>
            <person name="Gubbala S."/>
            <person name="Hale W."/>
            <person name="Han Y."/>
            <person name="Hemphill L."/>
            <person name="Highlander S.K."/>
            <person name="Hirani K."/>
            <person name="Hogues M."/>
            <person name="Jackson L."/>
            <person name="Jakkamsetti A."/>
            <person name="Javaid M."/>
            <person name="Jiang H."/>
            <person name="Korchina V."/>
            <person name="Kovar C."/>
            <person name="Lara F."/>
            <person name="Lee S."/>
            <person name="Mata R."/>
            <person name="Mathew T."/>
            <person name="Moen C."/>
            <person name="Morales K."/>
            <person name="Munidasa M."/>
            <person name="Nazareth L."/>
            <person name="Ngo R."/>
            <person name="Nguyen L."/>
            <person name="Okwuonu G."/>
            <person name="Ongeri F."/>
            <person name="Patil S."/>
            <person name="Petrosino J."/>
            <person name="Pham C."/>
            <person name="Pham P."/>
            <person name="Pu L.-L."/>
            <person name="Puazo M."/>
            <person name="Raj R."/>
            <person name="Reid J."/>
            <person name="Rouhana J."/>
            <person name="Saada N."/>
            <person name="Shang Y."/>
            <person name="Simmons D."/>
            <person name="Thornton R."/>
            <person name="Warren J."/>
            <person name="Weissenberger G."/>
            <person name="Zhang J."/>
            <person name="Zhang L."/>
            <person name="Zhou C."/>
            <person name="Zhu D."/>
            <person name="Muzny D."/>
            <person name="Worley K."/>
            <person name="Gibbs R."/>
        </authorList>
    </citation>
    <scope>NUCLEOTIDE SEQUENCE [LARGE SCALE GENOMIC DNA]</scope>
    <source>
        <strain evidence="2 3">ATCC 33313</strain>
    </source>
</reference>
<keyword evidence="3" id="KW-1185">Reference proteome</keyword>
<gene>
    <name evidence="2" type="ORF">HMPREF0877_0166</name>
</gene>
<sequence>MAVTKTFKFVDGSVKTLTRTVGSFRKALVAEQKLEKERQKFNELLEEDIEFDGVALLDTEIKLLELRIDYLAELFETPADNFEEFDPKAISDLYNDVYLWESTREDTLSESDEASKILESMTQSNK</sequence>
<organism evidence="2 3">
    <name type="scientific">Weissella paramesenteroides ATCC 33313</name>
    <dbReference type="NCBI Taxonomy" id="585506"/>
    <lineage>
        <taxon>Bacteria</taxon>
        <taxon>Bacillati</taxon>
        <taxon>Bacillota</taxon>
        <taxon>Bacilli</taxon>
        <taxon>Lactobacillales</taxon>
        <taxon>Lactobacillaceae</taxon>
        <taxon>Weissella</taxon>
    </lineage>
</organism>